<evidence type="ECO:0000313" key="7">
    <source>
        <dbReference type="EMBL" id="KYG26689.1"/>
    </source>
</evidence>
<feature type="transmembrane region" description="Helical" evidence="6">
    <location>
        <begin position="63"/>
        <end position="82"/>
    </location>
</feature>
<dbReference type="RefSeq" id="WP_061950146.1">
    <property type="nucleotide sequence ID" value="NZ_LTAO01000038.1"/>
</dbReference>
<sequence length="133" mass="15424">MMRIFQVIIAVIIIYLYNMAGGWIQHQWIPYIPGSLIGMGMMFITLLLGGEKIFQWLNSGSHLLIKLLPLFFVPVTVGIIQYRELISWFGVIIFFSVVLSSLIVLWLTSFIIQKIMLLKEKKQQALHILEEEK</sequence>
<evidence type="ECO:0000256" key="5">
    <source>
        <dbReference type="ARBA" id="ARBA00023136"/>
    </source>
</evidence>
<evidence type="ECO:0000256" key="2">
    <source>
        <dbReference type="ARBA" id="ARBA00022475"/>
    </source>
</evidence>
<keyword evidence="5 6" id="KW-0472">Membrane</keyword>
<proteinExistence type="predicted"/>
<keyword evidence="3 6" id="KW-0812">Transmembrane</keyword>
<dbReference type="EMBL" id="LTAO01000038">
    <property type="protein sequence ID" value="KYG26689.1"/>
    <property type="molecule type" value="Genomic_DNA"/>
</dbReference>
<evidence type="ECO:0000256" key="6">
    <source>
        <dbReference type="SAM" id="Phobius"/>
    </source>
</evidence>
<evidence type="ECO:0000313" key="8">
    <source>
        <dbReference type="Proteomes" id="UP000075806"/>
    </source>
</evidence>
<evidence type="ECO:0000256" key="4">
    <source>
        <dbReference type="ARBA" id="ARBA00022989"/>
    </source>
</evidence>
<feature type="transmembrane region" description="Helical" evidence="6">
    <location>
        <begin position="7"/>
        <end position="25"/>
    </location>
</feature>
<feature type="transmembrane region" description="Helical" evidence="6">
    <location>
        <begin position="31"/>
        <end position="51"/>
    </location>
</feature>
<dbReference type="STRING" id="519424.AZF04_12860"/>
<evidence type="ECO:0000256" key="1">
    <source>
        <dbReference type="ARBA" id="ARBA00004651"/>
    </source>
</evidence>
<reference evidence="7" key="1">
    <citation type="submission" date="2016-02" db="EMBL/GenBank/DDBJ databases">
        <title>Genome sequence of Bacillus trypoxylicola KCTC 13244(T).</title>
        <authorList>
            <person name="Jeong H."/>
            <person name="Park S.-H."/>
            <person name="Choi S.-K."/>
        </authorList>
    </citation>
    <scope>NUCLEOTIDE SEQUENCE [LARGE SCALE GENOMIC DNA]</scope>
    <source>
        <strain evidence="7">KCTC 13244</strain>
    </source>
</reference>
<feature type="transmembrane region" description="Helical" evidence="6">
    <location>
        <begin position="88"/>
        <end position="112"/>
    </location>
</feature>
<comment type="caution">
    <text evidence="7">The sequence shown here is derived from an EMBL/GenBank/DDBJ whole genome shotgun (WGS) entry which is preliminary data.</text>
</comment>
<protein>
    <recommendedName>
        <fullName evidence="9">Holin</fullName>
    </recommendedName>
</protein>
<comment type="subcellular location">
    <subcellularLocation>
        <location evidence="1">Cell membrane</location>
        <topology evidence="1">Multi-pass membrane protein</topology>
    </subcellularLocation>
</comment>
<name>A0A162CUF5_9BACI</name>
<keyword evidence="8" id="KW-1185">Reference proteome</keyword>
<evidence type="ECO:0000256" key="3">
    <source>
        <dbReference type="ARBA" id="ARBA00022692"/>
    </source>
</evidence>
<dbReference type="PANTHER" id="PTHR33931:SF2">
    <property type="entry name" value="HOLIN-LIKE PROTEIN CIDA"/>
    <property type="match status" value="1"/>
</dbReference>
<evidence type="ECO:0008006" key="9">
    <source>
        <dbReference type="Google" id="ProtNLM"/>
    </source>
</evidence>
<keyword evidence="4 6" id="KW-1133">Transmembrane helix</keyword>
<organism evidence="7 8">
    <name type="scientific">Alkalihalobacillus trypoxylicola</name>
    <dbReference type="NCBI Taxonomy" id="519424"/>
    <lineage>
        <taxon>Bacteria</taxon>
        <taxon>Bacillati</taxon>
        <taxon>Bacillota</taxon>
        <taxon>Bacilli</taxon>
        <taxon>Bacillales</taxon>
        <taxon>Bacillaceae</taxon>
        <taxon>Alkalihalobacillus</taxon>
    </lineage>
</organism>
<accession>A0A162CUF5</accession>
<keyword evidence="2" id="KW-1003">Cell membrane</keyword>
<dbReference type="Pfam" id="PF03788">
    <property type="entry name" value="LrgA"/>
    <property type="match status" value="1"/>
</dbReference>
<dbReference type="PANTHER" id="PTHR33931">
    <property type="entry name" value="HOLIN-LIKE PROTEIN CIDA-RELATED"/>
    <property type="match status" value="1"/>
</dbReference>
<dbReference type="InterPro" id="IPR005538">
    <property type="entry name" value="LrgA/CidA"/>
</dbReference>
<dbReference type="AlphaFoldDB" id="A0A162CUF5"/>
<dbReference type="Proteomes" id="UP000075806">
    <property type="component" value="Unassembled WGS sequence"/>
</dbReference>
<dbReference type="GO" id="GO:0005886">
    <property type="term" value="C:plasma membrane"/>
    <property type="evidence" value="ECO:0007669"/>
    <property type="project" value="UniProtKB-SubCell"/>
</dbReference>
<gene>
    <name evidence="7" type="ORF">AZF04_12860</name>
</gene>
<dbReference type="OrthoDB" id="3176438at2"/>